<organism evidence="2 3">
    <name type="scientific">Paracoccidioides brasiliensis</name>
    <dbReference type="NCBI Taxonomy" id="121759"/>
    <lineage>
        <taxon>Eukaryota</taxon>
        <taxon>Fungi</taxon>
        <taxon>Dikarya</taxon>
        <taxon>Ascomycota</taxon>
        <taxon>Pezizomycotina</taxon>
        <taxon>Eurotiomycetes</taxon>
        <taxon>Eurotiomycetidae</taxon>
        <taxon>Onygenales</taxon>
        <taxon>Ajellomycetaceae</taxon>
        <taxon>Paracoccidioides</taxon>
    </lineage>
</organism>
<dbReference type="Gene3D" id="3.10.20.90">
    <property type="entry name" value="Phosphatidylinositol 3-kinase Catalytic Subunit, Chain A, domain 1"/>
    <property type="match status" value="1"/>
</dbReference>
<dbReference type="InterPro" id="IPR032752">
    <property type="entry name" value="DC-UbP/UBTD2_N"/>
</dbReference>
<dbReference type="Pfam" id="PF16455">
    <property type="entry name" value="UBD"/>
    <property type="match status" value="1"/>
</dbReference>
<dbReference type="AlphaFoldDB" id="A0A1D2JAZ6"/>
<evidence type="ECO:0000313" key="2">
    <source>
        <dbReference type="EMBL" id="ODH25613.1"/>
    </source>
</evidence>
<dbReference type="VEuPathDB" id="FungiDB:PADG_02878"/>
<dbReference type="InterPro" id="IPR029071">
    <property type="entry name" value="Ubiquitin-like_domsf"/>
</dbReference>
<comment type="caution">
    <text evidence="2">The sequence shown here is derived from an EMBL/GenBank/DDBJ whole genome shotgun (WGS) entry which is preliminary data.</text>
</comment>
<proteinExistence type="predicted"/>
<accession>A0A1D2JAZ6</accession>
<name>A0A1D2JAZ6_PARBR</name>
<dbReference type="InterPro" id="IPR039869">
    <property type="entry name" value="UBTD1/2"/>
</dbReference>
<dbReference type="OrthoDB" id="1640476at2759"/>
<protein>
    <submittedName>
        <fullName evidence="2">Uncharacterized protein</fullName>
    </submittedName>
</protein>
<dbReference type="SUPFAM" id="SSF54236">
    <property type="entry name" value="Ubiquitin-like"/>
    <property type="match status" value="1"/>
</dbReference>
<dbReference type="Gene3D" id="1.20.225.20">
    <property type="entry name" value="Ub domain-containing protein, DC-UbP/UBTD2, N-terminal domain"/>
    <property type="match status" value="1"/>
</dbReference>
<feature type="region of interest" description="Disordered" evidence="1">
    <location>
        <begin position="55"/>
        <end position="88"/>
    </location>
</feature>
<dbReference type="VEuPathDB" id="FungiDB:PABG_00464"/>
<evidence type="ECO:0000256" key="1">
    <source>
        <dbReference type="SAM" id="MobiDB-lite"/>
    </source>
</evidence>
<dbReference type="PANTHER" id="PTHR13609">
    <property type="entry name" value="UBIQUITIN DOMAIN CONTAINING 1 PROTEIN-RELATED"/>
    <property type="match status" value="1"/>
</dbReference>
<dbReference type="Proteomes" id="UP000242814">
    <property type="component" value="Unassembled WGS sequence"/>
</dbReference>
<evidence type="ECO:0000313" key="3">
    <source>
        <dbReference type="Proteomes" id="UP000242814"/>
    </source>
</evidence>
<gene>
    <name evidence="2" type="ORF">ACO22_05206</name>
</gene>
<reference evidence="2 3" key="1">
    <citation type="submission" date="2016-06" db="EMBL/GenBank/DDBJ databases">
        <authorList>
            <person name="Kjaerup R.B."/>
            <person name="Dalgaard T.S."/>
            <person name="Juul-Madsen H.R."/>
        </authorList>
    </citation>
    <scope>NUCLEOTIDE SEQUENCE [LARGE SCALE GENOMIC DNA]</scope>
    <source>
        <strain evidence="2 3">Pb300</strain>
    </source>
</reference>
<dbReference type="EMBL" id="LZYO01000224">
    <property type="protein sequence ID" value="ODH25613.1"/>
    <property type="molecule type" value="Genomic_DNA"/>
</dbReference>
<dbReference type="InterPro" id="IPR038169">
    <property type="entry name" value="DC-UbP/UBTD2_N_sf"/>
</dbReference>
<sequence>MHNGEYIKGPHSCLPALLDTASGIDMLSPAAWSWNLPAADTYRICHINLLTGESNPSIPPAHPTQPITNRPADDASQSYLHRSTTSRSARHRRALAGVPLDVHYNQAIHPHTWRSTRREWTREQLNRERELFFDTRVTGRPEIWAALSTASALIRAGDINTAQGILDAAGVTVPTGDICDGCYDESGVLYRLPEHIAMDPINVVESVDANDNNTICAATADLGDEDDVGRNKLAVDVDSDDELIDDIERRREEKGKVNERDLIKVTARLSDRGGPDLVLMIGNNQTVGALARKIQTEAGIGSKHQVRIAYLGKMLKEQENLLSQGWHEGNVLNALVVMSQRN</sequence>